<feature type="domain" description="Pyrroline-5-carboxylate reductase catalytic N-terminal" evidence="2">
    <location>
        <begin position="3"/>
        <end position="92"/>
    </location>
</feature>
<dbReference type="InterPro" id="IPR028939">
    <property type="entry name" value="P5C_Rdtase_cat_N"/>
</dbReference>
<keyword evidence="4" id="KW-1185">Reference proteome</keyword>
<dbReference type="Proteomes" id="UP000053235">
    <property type="component" value="Unassembled WGS sequence"/>
</dbReference>
<accession>A0A0M6ZLM0</accession>
<keyword evidence="1" id="KW-0560">Oxidoreductase</keyword>
<dbReference type="AlphaFoldDB" id="A0A0M6ZLM0"/>
<dbReference type="SUPFAM" id="SSF51735">
    <property type="entry name" value="NAD(P)-binding Rossmann-fold domains"/>
    <property type="match status" value="1"/>
</dbReference>
<dbReference type="EMBL" id="CXWD01000001">
    <property type="protein sequence ID" value="CTQ63665.1"/>
    <property type="molecule type" value="Genomic_DNA"/>
</dbReference>
<gene>
    <name evidence="3" type="ORF">LAX5112_00025</name>
</gene>
<dbReference type="InterPro" id="IPR036291">
    <property type="entry name" value="NAD(P)-bd_dom_sf"/>
</dbReference>
<dbReference type="RefSeq" id="WP_186008996.1">
    <property type="nucleotide sequence ID" value="NZ_CXWD01000001.1"/>
</dbReference>
<evidence type="ECO:0000256" key="1">
    <source>
        <dbReference type="ARBA" id="ARBA00023002"/>
    </source>
</evidence>
<sequence>MNIGFIGAGGMAKALAGKWAAKHEVMLSGRDLDKTQDAAASLGVRAGTAQEATRFGDVIVLATRWEDVFSAIENAGGPAAFEGKTVIDINNPVSIETFRTTRENGGSLTQAIADALPGSKVAKAFNMAQVAVWEDPDMIYDGRQLVTLYTSDEEIEETVAGLIADVGSEPLRLGSNAHAYQLEAAAAIVIKFLFAGRDPHTVFNFIQPEVKAIW</sequence>
<evidence type="ECO:0000313" key="3">
    <source>
        <dbReference type="EMBL" id="CTQ63665.1"/>
    </source>
</evidence>
<protein>
    <submittedName>
        <fullName evidence="3">Pyrroline-5-carboxylate reductase</fullName>
    </submittedName>
</protein>
<proteinExistence type="predicted"/>
<organism evidence="3 4">
    <name type="scientific">Roseibium alexandrii</name>
    <dbReference type="NCBI Taxonomy" id="388408"/>
    <lineage>
        <taxon>Bacteria</taxon>
        <taxon>Pseudomonadati</taxon>
        <taxon>Pseudomonadota</taxon>
        <taxon>Alphaproteobacteria</taxon>
        <taxon>Hyphomicrobiales</taxon>
        <taxon>Stappiaceae</taxon>
        <taxon>Roseibium</taxon>
    </lineage>
</organism>
<evidence type="ECO:0000313" key="4">
    <source>
        <dbReference type="Proteomes" id="UP000053235"/>
    </source>
</evidence>
<reference evidence="4" key="1">
    <citation type="submission" date="2015-07" db="EMBL/GenBank/DDBJ databases">
        <authorList>
            <person name="Rodrigo-Torres Lidia"/>
            <person name="Arahal R.David."/>
        </authorList>
    </citation>
    <scope>NUCLEOTIDE SEQUENCE [LARGE SCALE GENOMIC DNA]</scope>
    <source>
        <strain evidence="4">CECT 5112</strain>
    </source>
</reference>
<dbReference type="PANTHER" id="PTHR14239">
    <property type="entry name" value="DUDULIN-RELATED"/>
    <property type="match status" value="1"/>
</dbReference>
<name>A0A0M6ZLM0_9HYPH</name>
<dbReference type="Pfam" id="PF03807">
    <property type="entry name" value="F420_oxidored"/>
    <property type="match status" value="1"/>
</dbReference>
<evidence type="ECO:0000259" key="2">
    <source>
        <dbReference type="Pfam" id="PF03807"/>
    </source>
</evidence>
<dbReference type="STRING" id="388408.LAX5112_00025"/>
<dbReference type="GO" id="GO:0016491">
    <property type="term" value="F:oxidoreductase activity"/>
    <property type="evidence" value="ECO:0007669"/>
    <property type="project" value="UniProtKB-KW"/>
</dbReference>
<dbReference type="InterPro" id="IPR051267">
    <property type="entry name" value="STEAP_metalloreductase"/>
</dbReference>
<dbReference type="Gene3D" id="3.40.50.720">
    <property type="entry name" value="NAD(P)-binding Rossmann-like Domain"/>
    <property type="match status" value="1"/>
</dbReference>